<evidence type="ECO:0000256" key="14">
    <source>
        <dbReference type="ARBA" id="ARBA00034617"/>
    </source>
</evidence>
<dbReference type="InParanoid" id="A0A1Z5K4J3"/>
<feature type="domain" description="Helicase ATP-binding" evidence="19">
    <location>
        <begin position="433"/>
        <end position="611"/>
    </location>
</feature>
<dbReference type="GO" id="GO:0005737">
    <property type="term" value="C:cytoplasm"/>
    <property type="evidence" value="ECO:0007669"/>
    <property type="project" value="TreeGrafter"/>
</dbReference>
<evidence type="ECO:0000259" key="21">
    <source>
        <dbReference type="PROSITE" id="PS51999"/>
    </source>
</evidence>
<dbReference type="InterPro" id="IPR044876">
    <property type="entry name" value="HRDC_dom_sf"/>
</dbReference>
<evidence type="ECO:0000256" key="5">
    <source>
        <dbReference type="ARBA" id="ARBA00022741"/>
    </source>
</evidence>
<name>A0A1Z5K4J3_FISSO</name>
<dbReference type="InterPro" id="IPR004589">
    <property type="entry name" value="DNA_helicase_ATP-dep_RecQ"/>
</dbReference>
<dbReference type="InterPro" id="IPR002464">
    <property type="entry name" value="DNA/RNA_helicase_DEAH_CS"/>
</dbReference>
<dbReference type="EC" id="5.6.2.4" evidence="15"/>
<dbReference type="InterPro" id="IPR036388">
    <property type="entry name" value="WH-like_DNA-bd_sf"/>
</dbReference>
<dbReference type="GO" id="GO:0043138">
    <property type="term" value="F:3'-5' DNA helicase activity"/>
    <property type="evidence" value="ECO:0007669"/>
    <property type="project" value="UniProtKB-EC"/>
</dbReference>
<dbReference type="SUPFAM" id="SSF46785">
    <property type="entry name" value="Winged helix' DNA-binding domain"/>
    <property type="match status" value="1"/>
</dbReference>
<evidence type="ECO:0000256" key="12">
    <source>
        <dbReference type="ARBA" id="ARBA00023235"/>
    </source>
</evidence>
<dbReference type="GO" id="GO:0016787">
    <property type="term" value="F:hydrolase activity"/>
    <property type="evidence" value="ECO:0007669"/>
    <property type="project" value="UniProtKB-KW"/>
</dbReference>
<organism evidence="22 23">
    <name type="scientific">Fistulifera solaris</name>
    <name type="common">Oleaginous diatom</name>
    <dbReference type="NCBI Taxonomy" id="1519565"/>
    <lineage>
        <taxon>Eukaryota</taxon>
        <taxon>Sar</taxon>
        <taxon>Stramenopiles</taxon>
        <taxon>Ochrophyta</taxon>
        <taxon>Bacillariophyta</taxon>
        <taxon>Bacillariophyceae</taxon>
        <taxon>Bacillariophycidae</taxon>
        <taxon>Naviculales</taxon>
        <taxon>Naviculaceae</taxon>
        <taxon>Fistulifera</taxon>
    </lineage>
</organism>
<dbReference type="GO" id="GO:0005524">
    <property type="term" value="F:ATP binding"/>
    <property type="evidence" value="ECO:0007669"/>
    <property type="project" value="UniProtKB-KW"/>
</dbReference>
<reference evidence="22 23" key="1">
    <citation type="journal article" date="2015" name="Plant Cell">
        <title>Oil accumulation by the oleaginous diatom Fistulifera solaris as revealed by the genome and transcriptome.</title>
        <authorList>
            <person name="Tanaka T."/>
            <person name="Maeda Y."/>
            <person name="Veluchamy A."/>
            <person name="Tanaka M."/>
            <person name="Abida H."/>
            <person name="Marechal E."/>
            <person name="Bowler C."/>
            <person name="Muto M."/>
            <person name="Sunaga Y."/>
            <person name="Tanaka M."/>
            <person name="Yoshino T."/>
            <person name="Taniguchi T."/>
            <person name="Fukuda Y."/>
            <person name="Nemoto M."/>
            <person name="Matsumoto M."/>
            <person name="Wong P.S."/>
            <person name="Aburatani S."/>
            <person name="Fujibuchi W."/>
        </authorList>
    </citation>
    <scope>NUCLEOTIDE SEQUENCE [LARGE SCALE GENOMIC DNA]</scope>
    <source>
        <strain evidence="22 23">JPCC DA0580</strain>
    </source>
</reference>
<dbReference type="CDD" id="cd18794">
    <property type="entry name" value="SF2_C_RecQ"/>
    <property type="match status" value="1"/>
</dbReference>
<keyword evidence="9" id="KW-0862">Zinc</keyword>
<dbReference type="Pfam" id="PF00271">
    <property type="entry name" value="Helicase_C"/>
    <property type="match status" value="1"/>
</dbReference>
<keyword evidence="4" id="KW-0479">Metal-binding</keyword>
<dbReference type="Pfam" id="PF00570">
    <property type="entry name" value="HRDC"/>
    <property type="match status" value="1"/>
</dbReference>
<dbReference type="InterPro" id="IPR001650">
    <property type="entry name" value="Helicase_C-like"/>
</dbReference>
<keyword evidence="6 16" id="KW-0863">Zinc-finger</keyword>
<dbReference type="InterPro" id="IPR032284">
    <property type="entry name" value="RecQ_Zn-bd"/>
</dbReference>
<dbReference type="PROSITE" id="PS51194">
    <property type="entry name" value="HELICASE_CTER"/>
    <property type="match status" value="1"/>
</dbReference>
<comment type="subcellular location">
    <subcellularLocation>
        <location evidence="2">Nucleus</location>
    </subcellularLocation>
</comment>
<evidence type="ECO:0000256" key="9">
    <source>
        <dbReference type="ARBA" id="ARBA00022833"/>
    </source>
</evidence>
<dbReference type="PROSITE" id="PS00690">
    <property type="entry name" value="DEAH_ATP_HELICASE"/>
    <property type="match status" value="1"/>
</dbReference>
<dbReference type="InterPro" id="IPR018982">
    <property type="entry name" value="RQC_domain"/>
</dbReference>
<evidence type="ECO:0000256" key="11">
    <source>
        <dbReference type="ARBA" id="ARBA00023125"/>
    </source>
</evidence>
<dbReference type="Pfam" id="PF06839">
    <property type="entry name" value="Zn_ribbon_GRF"/>
    <property type="match status" value="1"/>
</dbReference>
<feature type="compositionally biased region" description="Polar residues" evidence="17">
    <location>
        <begin position="253"/>
        <end position="268"/>
    </location>
</feature>
<dbReference type="GO" id="GO:0000724">
    <property type="term" value="P:double-strand break repair via homologous recombination"/>
    <property type="evidence" value="ECO:0007669"/>
    <property type="project" value="TreeGrafter"/>
</dbReference>
<evidence type="ECO:0000256" key="1">
    <source>
        <dbReference type="ARBA" id="ARBA00001947"/>
    </source>
</evidence>
<comment type="similarity">
    <text evidence="3">Belongs to the helicase family. RecQ subfamily.</text>
</comment>
<dbReference type="InterPro" id="IPR027417">
    <property type="entry name" value="P-loop_NTPase"/>
</dbReference>
<dbReference type="PANTHER" id="PTHR13710:SF153">
    <property type="entry name" value="RECQ-LIKE DNA HELICASE BLM"/>
    <property type="match status" value="1"/>
</dbReference>
<keyword evidence="8" id="KW-0347">Helicase</keyword>
<dbReference type="SMART" id="SM00956">
    <property type="entry name" value="RQC"/>
    <property type="match status" value="1"/>
</dbReference>
<feature type="domain" description="HRDC" evidence="18">
    <location>
        <begin position="1022"/>
        <end position="1107"/>
    </location>
</feature>
<dbReference type="Pfam" id="PF09382">
    <property type="entry name" value="RQC"/>
    <property type="match status" value="1"/>
</dbReference>
<dbReference type="Gene3D" id="3.40.50.300">
    <property type="entry name" value="P-loop containing nucleotide triphosphate hydrolases"/>
    <property type="match status" value="2"/>
</dbReference>
<evidence type="ECO:0000259" key="18">
    <source>
        <dbReference type="PROSITE" id="PS50967"/>
    </source>
</evidence>
<comment type="caution">
    <text evidence="22">The sequence shown here is derived from an EMBL/GenBank/DDBJ whole genome shotgun (WGS) entry which is preliminary data.</text>
</comment>
<dbReference type="GO" id="GO:0005634">
    <property type="term" value="C:nucleus"/>
    <property type="evidence" value="ECO:0007669"/>
    <property type="project" value="UniProtKB-SubCell"/>
</dbReference>
<dbReference type="AlphaFoldDB" id="A0A1Z5K4J3"/>
<keyword evidence="23" id="KW-1185">Reference proteome</keyword>
<keyword evidence="12" id="KW-0413">Isomerase</keyword>
<evidence type="ECO:0000256" key="17">
    <source>
        <dbReference type="SAM" id="MobiDB-lite"/>
    </source>
</evidence>
<dbReference type="GO" id="GO:0008270">
    <property type="term" value="F:zinc ion binding"/>
    <property type="evidence" value="ECO:0007669"/>
    <property type="project" value="UniProtKB-KW"/>
</dbReference>
<evidence type="ECO:0000256" key="15">
    <source>
        <dbReference type="ARBA" id="ARBA00034808"/>
    </source>
</evidence>
<dbReference type="Gene3D" id="1.10.10.10">
    <property type="entry name" value="Winged helix-like DNA-binding domain superfamily/Winged helix DNA-binding domain"/>
    <property type="match status" value="1"/>
</dbReference>
<dbReference type="GO" id="GO:0005694">
    <property type="term" value="C:chromosome"/>
    <property type="evidence" value="ECO:0007669"/>
    <property type="project" value="TreeGrafter"/>
</dbReference>
<dbReference type="InterPro" id="IPR010666">
    <property type="entry name" value="Znf_GRF"/>
</dbReference>
<dbReference type="FunFam" id="3.40.50.300:FF:001975">
    <property type="entry name" value="ATP-dependent DNA helicase"/>
    <property type="match status" value="1"/>
</dbReference>
<comment type="cofactor">
    <cofactor evidence="1">
        <name>Zn(2+)</name>
        <dbReference type="ChEBI" id="CHEBI:29105"/>
    </cofactor>
</comment>
<dbReference type="Gene3D" id="1.10.150.80">
    <property type="entry name" value="HRDC domain"/>
    <property type="match status" value="1"/>
</dbReference>
<sequence>MTSPRNNLEHCRNEYRRKDNSNGGRNGRTGGFEYAVQKGGISLAERRWRELRRQKHSCFSLYKSTSRSSGRYQPVVNLESVSTLIEQQRKEHTSEPQLVPPQPALSTFGPSFIQSTDQQHNHVVGTPMKRIRNRHNAVYGEHLPNAFNSPSCAAKVFGKQSLQNEESYVCQHVISAGTGLLSESNLLVGRATTSTAIGMDTSLDDDGDLDDIIASIDEEQIIAQQRVPQATREQRNDDYSFDYGAECQDENFDTTSLSLSSTGQNVKVPSNRPMNPPQNADVPGFSSASTLVDSYSSNKLFASKPPPNVPQSIDGHSNFPQSNSGISPYHERDPSPNFGSFSSLGQAPLCPGHGVPCRIFTARSSNNNGREFYKCSLPDDQTCDFFQWVDGVEGSSYQAGGSISIGGEVKDMYAENRRKFGHREFRPGQKNVIENAITGRDVFVLMPTGGGKSLCYQLPAWCCPGLAVVISPLLSLIQDQVQSMTKLGIESVYLASSQDYESEQVAITRRINETTAHGGVKLLYLTPEKLSNSTHMQSMLRRLHSRNLISRFVVDEAHCLSDWGHDFRPDYNKLGMIRSQYPGVPIMALTATANEKVVNDAILALGMQNEYRYVSSFNRPNLRYEVRKKDSKVIEEIADYIAGRPNDSGVVYCLSRKDCENLSEKLEEIVRKKPNCHRLRVSFYHAELDPRERERRHRDWSNGSISVLCATVAFGMGIDKPDVRFVIHYSMPKSITHYYQESGRSGRDGDVADCILYYSYKDMRILAAMIEKSSSDPHSQATRRKIDQLHTCVRYCENDFECRRTMQLEFFGEKFDSSKCKKTCDNCIAGRQPEQRDHTATARSIIQLLSSTLNQRRTGGITLNQLSELFRGSKSKQTTRFLDTDRLANYGAGSNIKKGDLDRIIHAMIFERILIETTVQNKGGFASDYVSLGEYAYQIENGQKKFIVNFPRSESNGVENKEKAKKKKATKTLALPKSKKQAKKAIAAVSRSVVVIDSDSSSEESLEASLSKKQRAASTLQVDHTQHLADRIKLLAQNWSEEERMCGKNIYYWNILSNNTMKAIASRRPRTVEELKEVGGLGENIIKEYGDRIVKIVVSYINQNGLDDTNRAAKRPKIPSDTHRTSHISATKNLASNVVEISDKDDEFDTGIDYSTIELPEIGGATSSSKSPYF</sequence>
<dbReference type="OrthoDB" id="10261556at2759"/>
<dbReference type="Pfam" id="PF00270">
    <property type="entry name" value="DEAD"/>
    <property type="match status" value="1"/>
</dbReference>
<evidence type="ECO:0000256" key="3">
    <source>
        <dbReference type="ARBA" id="ARBA00005446"/>
    </source>
</evidence>
<proteinExistence type="inferred from homology"/>
<accession>A0A1Z5K4J3</accession>
<dbReference type="PROSITE" id="PS51999">
    <property type="entry name" value="ZF_GRF"/>
    <property type="match status" value="1"/>
</dbReference>
<dbReference type="SMART" id="SM00490">
    <property type="entry name" value="HELICc"/>
    <property type="match status" value="1"/>
</dbReference>
<feature type="domain" description="Helicase C-terminal" evidence="20">
    <location>
        <begin position="633"/>
        <end position="790"/>
    </location>
</feature>
<feature type="domain" description="GRF-type" evidence="21">
    <location>
        <begin position="350"/>
        <end position="392"/>
    </location>
</feature>
<keyword evidence="10" id="KW-0067">ATP-binding</keyword>
<dbReference type="Pfam" id="PF16124">
    <property type="entry name" value="RecQ_Zn_bind"/>
    <property type="match status" value="1"/>
</dbReference>
<dbReference type="NCBIfam" id="TIGR00614">
    <property type="entry name" value="recQ_fam"/>
    <property type="match status" value="1"/>
</dbReference>
<dbReference type="PROSITE" id="PS50967">
    <property type="entry name" value="HRDC"/>
    <property type="match status" value="1"/>
</dbReference>
<dbReference type="SUPFAM" id="SSF47819">
    <property type="entry name" value="HRDC-like"/>
    <property type="match status" value="1"/>
</dbReference>
<evidence type="ECO:0000256" key="16">
    <source>
        <dbReference type="PROSITE-ProRule" id="PRU01343"/>
    </source>
</evidence>
<keyword evidence="13" id="KW-0539">Nucleus</keyword>
<dbReference type="PROSITE" id="PS51192">
    <property type="entry name" value="HELICASE_ATP_BIND_1"/>
    <property type="match status" value="1"/>
</dbReference>
<dbReference type="InterPro" id="IPR002121">
    <property type="entry name" value="HRDC_dom"/>
</dbReference>
<evidence type="ECO:0000256" key="7">
    <source>
        <dbReference type="ARBA" id="ARBA00022801"/>
    </source>
</evidence>
<dbReference type="GO" id="GO:0006260">
    <property type="term" value="P:DNA replication"/>
    <property type="evidence" value="ECO:0007669"/>
    <property type="project" value="InterPro"/>
</dbReference>
<dbReference type="GO" id="GO:0003677">
    <property type="term" value="F:DNA binding"/>
    <property type="evidence" value="ECO:0007669"/>
    <property type="project" value="UniProtKB-KW"/>
</dbReference>
<dbReference type="InterPro" id="IPR011545">
    <property type="entry name" value="DEAD/DEAH_box_helicase_dom"/>
</dbReference>
<dbReference type="CDD" id="cd17920">
    <property type="entry name" value="DEXHc_RecQ"/>
    <property type="match status" value="1"/>
</dbReference>
<evidence type="ECO:0000259" key="20">
    <source>
        <dbReference type="PROSITE" id="PS51194"/>
    </source>
</evidence>
<dbReference type="InterPro" id="IPR010997">
    <property type="entry name" value="HRDC-like_sf"/>
</dbReference>
<dbReference type="InterPro" id="IPR014001">
    <property type="entry name" value="Helicase_ATP-bd"/>
</dbReference>
<keyword evidence="5" id="KW-0547">Nucleotide-binding</keyword>
<dbReference type="SMART" id="SM00487">
    <property type="entry name" value="DEXDc"/>
    <property type="match status" value="1"/>
</dbReference>
<dbReference type="Proteomes" id="UP000198406">
    <property type="component" value="Unassembled WGS sequence"/>
</dbReference>
<evidence type="ECO:0000313" key="23">
    <source>
        <dbReference type="Proteomes" id="UP000198406"/>
    </source>
</evidence>
<evidence type="ECO:0000313" key="22">
    <source>
        <dbReference type="EMBL" id="GAX21001.1"/>
    </source>
</evidence>
<evidence type="ECO:0000256" key="13">
    <source>
        <dbReference type="ARBA" id="ARBA00023242"/>
    </source>
</evidence>
<evidence type="ECO:0000256" key="2">
    <source>
        <dbReference type="ARBA" id="ARBA00004123"/>
    </source>
</evidence>
<gene>
    <name evidence="22" type="ORF">FisN_1Lh332</name>
</gene>
<protein>
    <recommendedName>
        <fullName evidence="15">DNA 3'-5' helicase</fullName>
        <ecNumber evidence="15">5.6.2.4</ecNumber>
    </recommendedName>
</protein>
<evidence type="ECO:0000259" key="19">
    <source>
        <dbReference type="PROSITE" id="PS51192"/>
    </source>
</evidence>
<dbReference type="InterPro" id="IPR036390">
    <property type="entry name" value="WH_DNA-bd_sf"/>
</dbReference>
<keyword evidence="7 22" id="KW-0378">Hydrolase</keyword>
<dbReference type="GO" id="GO:0009378">
    <property type="term" value="F:four-way junction helicase activity"/>
    <property type="evidence" value="ECO:0007669"/>
    <property type="project" value="TreeGrafter"/>
</dbReference>
<dbReference type="SUPFAM" id="SSF52540">
    <property type="entry name" value="P-loop containing nucleoside triphosphate hydrolases"/>
    <property type="match status" value="1"/>
</dbReference>
<evidence type="ECO:0000256" key="10">
    <source>
        <dbReference type="ARBA" id="ARBA00022840"/>
    </source>
</evidence>
<dbReference type="FunFam" id="3.40.50.300:FF:000296">
    <property type="entry name" value="ATP-dependent DNA helicase RecQ"/>
    <property type="match status" value="1"/>
</dbReference>
<evidence type="ECO:0000256" key="6">
    <source>
        <dbReference type="ARBA" id="ARBA00022771"/>
    </source>
</evidence>
<dbReference type="EMBL" id="BDSP01000153">
    <property type="protein sequence ID" value="GAX21001.1"/>
    <property type="molecule type" value="Genomic_DNA"/>
</dbReference>
<evidence type="ECO:0000256" key="4">
    <source>
        <dbReference type="ARBA" id="ARBA00022723"/>
    </source>
</evidence>
<comment type="catalytic activity">
    <reaction evidence="14">
        <text>Couples ATP hydrolysis with the unwinding of duplex DNA by translocating in the 3'-5' direction.</text>
        <dbReference type="EC" id="5.6.2.4"/>
    </reaction>
</comment>
<keyword evidence="11" id="KW-0238">DNA-binding</keyword>
<dbReference type="PANTHER" id="PTHR13710">
    <property type="entry name" value="DNA HELICASE RECQ FAMILY MEMBER"/>
    <property type="match status" value="1"/>
</dbReference>
<feature type="region of interest" description="Disordered" evidence="17">
    <location>
        <begin position="252"/>
        <end position="283"/>
    </location>
</feature>
<evidence type="ECO:0000256" key="8">
    <source>
        <dbReference type="ARBA" id="ARBA00022806"/>
    </source>
</evidence>